<evidence type="ECO:0000256" key="2">
    <source>
        <dbReference type="ARBA" id="ARBA00022679"/>
    </source>
</evidence>
<dbReference type="GO" id="GO:0005737">
    <property type="term" value="C:cytoplasm"/>
    <property type="evidence" value="ECO:0007669"/>
    <property type="project" value="UniProtKB-SubCell"/>
</dbReference>
<dbReference type="InterPro" id="IPR025877">
    <property type="entry name" value="MobA-like_NTP_Trfase"/>
</dbReference>
<dbReference type="PANTHER" id="PTHR19136:SF81">
    <property type="entry name" value="MOLYBDENUM COFACTOR GUANYLYLTRANSFERASE"/>
    <property type="match status" value="1"/>
</dbReference>
<sequence>MHSAVIVAGGRSTRFGDDDKAVAPLAGTPMIRRVADRLEPVVDELVVNCREDQRDAIESSLEGYPLPTAFALDPEVDQGPMAGIRNGCRAASGEYAAVVACDMPFVDPDAIDYLFDRASGDVAPPAGADDEGSPPFDGAVPRLGDGWYQTTQAVYRPDAMAAACDAALERGDRKILAPLEHLSYAVVSEAELAAVTDLETFENLNTQEEFEAAAARLS</sequence>
<proteinExistence type="inferred from homology"/>
<dbReference type="RefSeq" id="WP_054584430.1">
    <property type="nucleotide sequence ID" value="NZ_LGUC01000001.1"/>
</dbReference>
<comment type="catalytic activity">
    <reaction evidence="8">
        <text>Mo-molybdopterin + GTP + H(+) = Mo-molybdopterin guanine dinucleotide + diphosphate</text>
        <dbReference type="Rhea" id="RHEA:34243"/>
        <dbReference type="ChEBI" id="CHEBI:15378"/>
        <dbReference type="ChEBI" id="CHEBI:33019"/>
        <dbReference type="ChEBI" id="CHEBI:37565"/>
        <dbReference type="ChEBI" id="CHEBI:71302"/>
        <dbReference type="ChEBI" id="CHEBI:71310"/>
        <dbReference type="EC" id="2.7.7.77"/>
    </reaction>
</comment>
<keyword evidence="5 8" id="KW-0460">Magnesium</keyword>
<evidence type="ECO:0000313" key="10">
    <source>
        <dbReference type="EMBL" id="KPN32051.1"/>
    </source>
</evidence>
<keyword evidence="2 8" id="KW-0808">Transferase</keyword>
<evidence type="ECO:0000259" key="9">
    <source>
        <dbReference type="Pfam" id="PF12804"/>
    </source>
</evidence>
<organism evidence="10 11">
    <name type="scientific">Halolamina pelagica</name>
    <dbReference type="NCBI Taxonomy" id="699431"/>
    <lineage>
        <taxon>Archaea</taxon>
        <taxon>Methanobacteriati</taxon>
        <taxon>Methanobacteriota</taxon>
        <taxon>Stenosarchaea group</taxon>
        <taxon>Halobacteria</taxon>
        <taxon>Halobacteriales</taxon>
        <taxon>Haloferacaceae</taxon>
    </lineage>
</organism>
<keyword evidence="6 8" id="KW-0342">GTP-binding</keyword>
<comment type="domain">
    <text evidence="8">The N-terminal domain determines nucleotide recognition and specific binding, while the C-terminal domain determines the specific binding to the target protein.</text>
</comment>
<gene>
    <name evidence="8" type="primary">mobA</name>
    <name evidence="10" type="ORF">SY89_02808</name>
</gene>
<evidence type="ECO:0000313" key="11">
    <source>
        <dbReference type="Proteomes" id="UP000050535"/>
    </source>
</evidence>
<feature type="binding site" evidence="8">
    <location>
        <position position="102"/>
    </location>
    <ligand>
        <name>Mg(2+)</name>
        <dbReference type="ChEBI" id="CHEBI:18420"/>
    </ligand>
</feature>
<dbReference type="SUPFAM" id="SSF53448">
    <property type="entry name" value="Nucleotide-diphospho-sugar transferases"/>
    <property type="match status" value="1"/>
</dbReference>
<evidence type="ECO:0000256" key="1">
    <source>
        <dbReference type="ARBA" id="ARBA00022490"/>
    </source>
</evidence>
<keyword evidence="3 8" id="KW-0479">Metal-binding</keyword>
<keyword evidence="11" id="KW-1185">Reference proteome</keyword>
<dbReference type="PATRIC" id="fig|699431.3.peg.2871"/>
<dbReference type="AlphaFoldDB" id="A0A0N8I0E1"/>
<evidence type="ECO:0000256" key="3">
    <source>
        <dbReference type="ARBA" id="ARBA00022723"/>
    </source>
</evidence>
<dbReference type="HAMAP" id="MF_00316">
    <property type="entry name" value="MobA"/>
    <property type="match status" value="1"/>
</dbReference>
<dbReference type="Proteomes" id="UP000050535">
    <property type="component" value="Unassembled WGS sequence"/>
</dbReference>
<dbReference type="Gene3D" id="3.90.550.10">
    <property type="entry name" value="Spore Coat Polysaccharide Biosynthesis Protein SpsA, Chain A"/>
    <property type="match status" value="1"/>
</dbReference>
<keyword evidence="4 8" id="KW-0547">Nucleotide-binding</keyword>
<protein>
    <recommendedName>
        <fullName evidence="8">Probable molybdenum cofactor guanylyltransferase</fullName>
        <shortName evidence="8">MoCo guanylyltransferase</shortName>
        <ecNumber evidence="8">2.7.7.77</ecNumber>
    </recommendedName>
    <alternativeName>
        <fullName evidence="8">GTP:molybdopterin guanylyltransferase</fullName>
    </alternativeName>
    <alternativeName>
        <fullName evidence="8">Mo-MPT guanylyltransferase</fullName>
    </alternativeName>
    <alternativeName>
        <fullName evidence="8">Molybdopterin guanylyltransferase</fullName>
    </alternativeName>
    <alternativeName>
        <fullName evidence="8">Molybdopterin-guanine dinucleotide synthase</fullName>
        <shortName evidence="8">MGD synthase</shortName>
    </alternativeName>
</protein>
<accession>A0A0N8I0E1</accession>
<evidence type="ECO:0000256" key="8">
    <source>
        <dbReference type="HAMAP-Rule" id="MF_00316"/>
    </source>
</evidence>
<comment type="subcellular location">
    <subcellularLocation>
        <location evidence="8">Cytoplasm</location>
    </subcellularLocation>
</comment>
<dbReference type="EMBL" id="LGUC01000001">
    <property type="protein sequence ID" value="KPN32051.1"/>
    <property type="molecule type" value="Genomic_DNA"/>
</dbReference>
<dbReference type="OrthoDB" id="28434at2157"/>
<comment type="similarity">
    <text evidence="8">Belongs to the MobA family.</text>
</comment>
<dbReference type="EC" id="2.7.7.77" evidence="8"/>
<name>A0A0N8I0E1_9EURY</name>
<keyword evidence="7 8" id="KW-0501">Molybdenum cofactor biosynthesis</keyword>
<dbReference type="Pfam" id="PF12804">
    <property type="entry name" value="NTP_transf_3"/>
    <property type="match status" value="1"/>
</dbReference>
<dbReference type="PANTHER" id="PTHR19136">
    <property type="entry name" value="MOLYBDENUM COFACTOR GUANYLYLTRANSFERASE"/>
    <property type="match status" value="1"/>
</dbReference>
<feature type="binding site" evidence="8">
    <location>
        <begin position="7"/>
        <end position="9"/>
    </location>
    <ligand>
        <name>GTP</name>
        <dbReference type="ChEBI" id="CHEBI:37565"/>
    </ligand>
</feature>
<dbReference type="GO" id="GO:0006777">
    <property type="term" value="P:Mo-molybdopterin cofactor biosynthetic process"/>
    <property type="evidence" value="ECO:0007669"/>
    <property type="project" value="UniProtKB-KW"/>
</dbReference>
<dbReference type="GO" id="GO:0005525">
    <property type="term" value="F:GTP binding"/>
    <property type="evidence" value="ECO:0007669"/>
    <property type="project" value="UniProtKB-UniRule"/>
</dbReference>
<feature type="domain" description="MobA-like NTP transferase" evidence="9">
    <location>
        <begin position="4"/>
        <end position="179"/>
    </location>
</feature>
<evidence type="ECO:0000256" key="6">
    <source>
        <dbReference type="ARBA" id="ARBA00023134"/>
    </source>
</evidence>
<keyword evidence="1 8" id="KW-0963">Cytoplasm</keyword>
<dbReference type="CDD" id="cd02503">
    <property type="entry name" value="MobA"/>
    <property type="match status" value="1"/>
</dbReference>
<comment type="function">
    <text evidence="8">Transfers a GMP moiety from GTP to Mo-molybdopterin (Mo-MPT) cofactor (Moco or molybdenum cofactor) to form Mo-molybdopterin guanine dinucleotide (Mo-MGD) cofactor.</text>
</comment>
<reference evidence="11" key="1">
    <citation type="submission" date="2013-11" db="EMBL/GenBank/DDBJ databases">
        <authorList>
            <person name="Hoang H.T."/>
            <person name="Killian M.L."/>
            <person name="Madson D.M."/>
            <person name="Arruda P.H.E."/>
            <person name="Sun D."/>
            <person name="Schwartz K.J."/>
            <person name="Yoon K."/>
        </authorList>
    </citation>
    <scope>NUCLEOTIDE SEQUENCE [LARGE SCALE GENOMIC DNA]</scope>
    <source>
        <strain evidence="11">CDK2</strain>
    </source>
</reference>
<dbReference type="GO" id="GO:0061603">
    <property type="term" value="F:molybdenum cofactor guanylyltransferase activity"/>
    <property type="evidence" value="ECO:0007669"/>
    <property type="project" value="UniProtKB-EC"/>
</dbReference>
<feature type="binding site" evidence="8">
    <location>
        <position position="48"/>
    </location>
    <ligand>
        <name>GTP</name>
        <dbReference type="ChEBI" id="CHEBI:37565"/>
    </ligand>
</feature>
<comment type="caution">
    <text evidence="10">The sequence shown here is derived from an EMBL/GenBank/DDBJ whole genome shotgun (WGS) entry which is preliminary data.</text>
</comment>
<comment type="cofactor">
    <cofactor evidence="8">
        <name>Mg(2+)</name>
        <dbReference type="ChEBI" id="CHEBI:18420"/>
    </cofactor>
</comment>
<dbReference type="InterPro" id="IPR013482">
    <property type="entry name" value="Molybde_CF_guanTrfase"/>
</dbReference>
<feature type="binding site" evidence="8">
    <location>
        <position position="102"/>
    </location>
    <ligand>
        <name>GTP</name>
        <dbReference type="ChEBI" id="CHEBI:37565"/>
    </ligand>
</feature>
<evidence type="ECO:0000256" key="7">
    <source>
        <dbReference type="ARBA" id="ARBA00023150"/>
    </source>
</evidence>
<evidence type="ECO:0000256" key="5">
    <source>
        <dbReference type="ARBA" id="ARBA00022842"/>
    </source>
</evidence>
<comment type="caution">
    <text evidence="8">Lacks conserved residue(s) required for the propagation of feature annotation.</text>
</comment>
<dbReference type="InterPro" id="IPR029044">
    <property type="entry name" value="Nucleotide-diphossugar_trans"/>
</dbReference>
<dbReference type="GO" id="GO:0046872">
    <property type="term" value="F:metal ion binding"/>
    <property type="evidence" value="ECO:0007669"/>
    <property type="project" value="UniProtKB-KW"/>
</dbReference>
<dbReference type="STRING" id="699431.SY89_02808"/>
<feature type="binding site" evidence="8">
    <location>
        <position position="20"/>
    </location>
    <ligand>
        <name>GTP</name>
        <dbReference type="ChEBI" id="CHEBI:37565"/>
    </ligand>
</feature>
<evidence type="ECO:0000256" key="4">
    <source>
        <dbReference type="ARBA" id="ARBA00022741"/>
    </source>
</evidence>